<dbReference type="Proteomes" id="UP000601223">
    <property type="component" value="Unassembled WGS sequence"/>
</dbReference>
<reference evidence="1 2" key="1">
    <citation type="submission" date="2021-01" db="EMBL/GenBank/DDBJ databases">
        <title>Whole genome shotgun sequence of Catellatospora bangladeshensis NBRC 107357.</title>
        <authorList>
            <person name="Komaki H."/>
            <person name="Tamura T."/>
        </authorList>
    </citation>
    <scope>NUCLEOTIDE SEQUENCE [LARGE SCALE GENOMIC DNA]</scope>
    <source>
        <strain evidence="1 2">NBRC 107357</strain>
    </source>
</reference>
<organism evidence="1 2">
    <name type="scientific">Catellatospora bangladeshensis</name>
    <dbReference type="NCBI Taxonomy" id="310355"/>
    <lineage>
        <taxon>Bacteria</taxon>
        <taxon>Bacillati</taxon>
        <taxon>Actinomycetota</taxon>
        <taxon>Actinomycetes</taxon>
        <taxon>Micromonosporales</taxon>
        <taxon>Micromonosporaceae</taxon>
        <taxon>Catellatospora</taxon>
    </lineage>
</organism>
<dbReference type="Pfam" id="PF13814">
    <property type="entry name" value="Replic_Relax"/>
    <property type="match status" value="1"/>
</dbReference>
<dbReference type="InterPro" id="IPR025855">
    <property type="entry name" value="Replic_Relax"/>
</dbReference>
<protein>
    <recommendedName>
        <fullName evidence="3">Protein involved in plasmid replication-relaxation</fullName>
    </recommendedName>
</protein>
<name>A0A8J3JHB4_9ACTN</name>
<evidence type="ECO:0000313" key="2">
    <source>
        <dbReference type="Proteomes" id="UP000601223"/>
    </source>
</evidence>
<comment type="caution">
    <text evidence="1">The sequence shown here is derived from an EMBL/GenBank/DDBJ whole genome shotgun (WGS) entry which is preliminary data.</text>
</comment>
<accession>A0A8J3JHB4</accession>
<dbReference type="EMBL" id="BONF01000010">
    <property type="protein sequence ID" value="GIF80686.1"/>
    <property type="molecule type" value="Genomic_DNA"/>
</dbReference>
<proteinExistence type="predicted"/>
<evidence type="ECO:0008006" key="3">
    <source>
        <dbReference type="Google" id="ProtNLM"/>
    </source>
</evidence>
<keyword evidence="2" id="KW-1185">Reference proteome</keyword>
<dbReference type="AlphaFoldDB" id="A0A8J3JHB4"/>
<evidence type="ECO:0000313" key="1">
    <source>
        <dbReference type="EMBL" id="GIF80686.1"/>
    </source>
</evidence>
<gene>
    <name evidence="1" type="ORF">Cba03nite_20350</name>
</gene>
<sequence>MKTSDDIVLRVQSRLTDRDWTLLCWLFDHGVLTTPQVTTALFPSPRTAQQRLLELMNMKVIDRFRPHRPDGGTYPWSYVLAHPGAVLAASSYGLKPPRPAETAARRHRLATSRNHAHTAGVNGFFTDLAGHARRNPPARLLRWDPEPGQSARVYLQPDGYAEWSEQDTFVALLFEYDTGTEQLSVLTGKIERYQEAITYSEAPPWPLLFRLHSARREAALHERIGDLHTPVPVATIAADRLNPAETPADRIWSIPGERGLHRLIDLRRLYEHAVATWQYAPAVLERRKRR</sequence>
<dbReference type="RefSeq" id="WP_203744532.1">
    <property type="nucleotide sequence ID" value="NZ_BONF01000010.1"/>
</dbReference>